<dbReference type="PANTHER" id="PTHR22730">
    <property type="entry name" value="PROMININ PROM PROTEIN"/>
    <property type="match status" value="1"/>
</dbReference>
<accession>A0A8J2NI78</accession>
<dbReference type="Proteomes" id="UP000708208">
    <property type="component" value="Unassembled WGS sequence"/>
</dbReference>
<proteinExistence type="inferred from homology"/>
<evidence type="ECO:0000256" key="2">
    <source>
        <dbReference type="ARBA" id="ARBA00006058"/>
    </source>
</evidence>
<keyword evidence="5 9" id="KW-0472">Membrane</keyword>
<comment type="caution">
    <text evidence="10">The sequence shown here is derived from an EMBL/GenBank/DDBJ whole genome shotgun (WGS) entry which is preliminary data.</text>
</comment>
<evidence type="ECO:0000313" key="10">
    <source>
        <dbReference type="EMBL" id="CAG7631642.1"/>
    </source>
</evidence>
<dbReference type="EMBL" id="CAJVCH010000331">
    <property type="protein sequence ID" value="CAG7631642.1"/>
    <property type="molecule type" value="Genomic_DNA"/>
</dbReference>
<protein>
    <recommendedName>
        <fullName evidence="12">Prominin-like protein</fullName>
    </recommendedName>
</protein>
<keyword evidence="6" id="KW-0325">Glycoprotein</keyword>
<feature type="coiled-coil region" evidence="7">
    <location>
        <begin position="683"/>
        <end position="710"/>
    </location>
</feature>
<evidence type="ECO:0000256" key="4">
    <source>
        <dbReference type="ARBA" id="ARBA00022989"/>
    </source>
</evidence>
<gene>
    <name evidence="10" type="ORF">AFUS01_LOCUS125</name>
</gene>
<feature type="transmembrane region" description="Helical" evidence="9">
    <location>
        <begin position="93"/>
        <end position="115"/>
    </location>
</feature>
<keyword evidence="4 9" id="KW-1133">Transmembrane helix</keyword>
<organism evidence="10 11">
    <name type="scientific">Allacma fusca</name>
    <dbReference type="NCBI Taxonomy" id="39272"/>
    <lineage>
        <taxon>Eukaryota</taxon>
        <taxon>Metazoa</taxon>
        <taxon>Ecdysozoa</taxon>
        <taxon>Arthropoda</taxon>
        <taxon>Hexapoda</taxon>
        <taxon>Collembola</taxon>
        <taxon>Symphypleona</taxon>
        <taxon>Sminthuridae</taxon>
        <taxon>Allacma</taxon>
    </lineage>
</organism>
<evidence type="ECO:0000256" key="1">
    <source>
        <dbReference type="ARBA" id="ARBA00004141"/>
    </source>
</evidence>
<comment type="similarity">
    <text evidence="2">Belongs to the prominin family.</text>
</comment>
<evidence type="ECO:0000256" key="7">
    <source>
        <dbReference type="SAM" id="Coils"/>
    </source>
</evidence>
<dbReference type="OrthoDB" id="6229420at2759"/>
<evidence type="ECO:0008006" key="12">
    <source>
        <dbReference type="Google" id="ProtNLM"/>
    </source>
</evidence>
<keyword evidence="3 9" id="KW-0812">Transmembrane</keyword>
<evidence type="ECO:0000313" key="11">
    <source>
        <dbReference type="Proteomes" id="UP000708208"/>
    </source>
</evidence>
<dbReference type="InterPro" id="IPR008795">
    <property type="entry name" value="Prominin"/>
</dbReference>
<sequence>MELNASAATLGGRSGFPPIEYTFPSMSDWNFTAGKVPFNKAGMGGILNAADQALSSIFPHYSQYLNYSMDDNILNFNQVNILKMVTENKGPTALVSVALVSAIIITLVGFCWCCVRCCCRDKGCCSGKSEEDVRASKIARKSDKYRRAIYGIFFAAFVILFTFGLVTCFVTNEQVKDNVNKLPKEVDKALVDCTTYIDATINQTNALLVDNYASLATVLTAMISQSGNIIKNGLSEKTGAQALNNLTDVVDTVENVFNSLQSVERTSKSLKDKADQLQNGLRRSKDTLIQLLERCLAPKCIELKELPEIRSLRVQNDFQNLPDITELLRELGNFFGTNVRESIDRGRRSFDMLSIRIQAEVDPFRKDISDIIEETRTNLIGTCQNLTNALHEIPIEDAREDVKKFETEMKKYAPYWYYAVLLICCALTCIFLLMAFGIFVGFCGKQPGSEYSNECCSRKTGSTFIHCGVFFIFLTFLVFTLVALVHFLLAGVGGQVICEAISSLDSQTEKAFRLPKLSLQQVKDEYEVPGYSKMLSSCQQGSSAYVAFDLQQVYNLEELKTLSDRFAEPARRLAKQVNIPADSTEDITFLTPETKEQINRFANSQITRIKFDNFADQLSQSITSVDLRNVIGRLKSILDDPNAALMNTDIISEIRTEIMFIETLEEKVLTPMLAEVRDSVEHLRALSRDQKDLTQRIQRVAKAAEEAQEALHNSGVTRQIRDLADSLVEDIILRVKEFGDFTHEKMHDEMGQCHPLYNAFNSTVAAVCVNILSPIGGYWFGISFLLVLFIPILIIGCSLAGLYSKYKAAGYESVSYVHSATYYSSAYGDGDTIPLSLSANNARRHKRGRATEARYSSRFDDTSHKAWGSQMVFNNHHTPPASGEYERPPPYYYPGPAQS</sequence>
<dbReference type="PANTHER" id="PTHR22730:SF1">
    <property type="entry name" value="PROMININ-LIKE PROTEIN"/>
    <property type="match status" value="1"/>
</dbReference>
<feature type="transmembrane region" description="Helical" evidence="9">
    <location>
        <begin position="778"/>
        <end position="803"/>
    </location>
</feature>
<evidence type="ECO:0000256" key="9">
    <source>
        <dbReference type="SAM" id="Phobius"/>
    </source>
</evidence>
<keyword evidence="11" id="KW-1185">Reference proteome</keyword>
<feature type="transmembrane region" description="Helical" evidence="9">
    <location>
        <begin position="148"/>
        <end position="166"/>
    </location>
</feature>
<evidence type="ECO:0000256" key="5">
    <source>
        <dbReference type="ARBA" id="ARBA00023136"/>
    </source>
</evidence>
<name>A0A8J2NI78_9HEXA</name>
<keyword evidence="7" id="KW-0175">Coiled coil</keyword>
<dbReference type="Pfam" id="PF05478">
    <property type="entry name" value="Prominin"/>
    <property type="match status" value="1"/>
</dbReference>
<dbReference type="GO" id="GO:0016020">
    <property type="term" value="C:membrane"/>
    <property type="evidence" value="ECO:0007669"/>
    <property type="project" value="UniProtKB-SubCell"/>
</dbReference>
<comment type="subcellular location">
    <subcellularLocation>
        <location evidence="1">Membrane</location>
        <topology evidence="1">Multi-pass membrane protein</topology>
    </subcellularLocation>
</comment>
<feature type="region of interest" description="Disordered" evidence="8">
    <location>
        <begin position="878"/>
        <end position="899"/>
    </location>
</feature>
<reference evidence="10" key="1">
    <citation type="submission" date="2021-06" db="EMBL/GenBank/DDBJ databases">
        <authorList>
            <person name="Hodson N. C."/>
            <person name="Mongue J. A."/>
            <person name="Jaron S. K."/>
        </authorList>
    </citation>
    <scope>NUCLEOTIDE SEQUENCE</scope>
</reference>
<feature type="coiled-coil region" evidence="7">
    <location>
        <begin position="260"/>
        <end position="294"/>
    </location>
</feature>
<feature type="transmembrane region" description="Helical" evidence="9">
    <location>
        <begin position="415"/>
        <end position="443"/>
    </location>
</feature>
<evidence type="ECO:0000256" key="3">
    <source>
        <dbReference type="ARBA" id="ARBA00022692"/>
    </source>
</evidence>
<evidence type="ECO:0000256" key="6">
    <source>
        <dbReference type="ARBA" id="ARBA00023180"/>
    </source>
</evidence>
<feature type="transmembrane region" description="Helical" evidence="9">
    <location>
        <begin position="464"/>
        <end position="489"/>
    </location>
</feature>
<dbReference type="AlphaFoldDB" id="A0A8J2NI78"/>
<evidence type="ECO:0000256" key="8">
    <source>
        <dbReference type="SAM" id="MobiDB-lite"/>
    </source>
</evidence>